<dbReference type="AlphaFoldDB" id="A0ABD2PCC8"/>
<dbReference type="PANTHER" id="PTHR11096:SF0">
    <property type="entry name" value="RNA 3'-TERMINAL PHOSPHATE CYCLASE"/>
    <property type="match status" value="1"/>
</dbReference>
<reference evidence="13 14" key="1">
    <citation type="journal article" date="2021" name="BMC Biol.">
        <title>Horizontally acquired antibacterial genes associated with adaptive radiation of ladybird beetles.</title>
        <authorList>
            <person name="Li H.S."/>
            <person name="Tang X.F."/>
            <person name="Huang Y.H."/>
            <person name="Xu Z.Y."/>
            <person name="Chen M.L."/>
            <person name="Du X.Y."/>
            <person name="Qiu B.Y."/>
            <person name="Chen P.T."/>
            <person name="Zhang W."/>
            <person name="Slipinski A."/>
            <person name="Escalona H.E."/>
            <person name="Waterhouse R.M."/>
            <person name="Zwick A."/>
            <person name="Pang H."/>
        </authorList>
    </citation>
    <scope>NUCLEOTIDE SEQUENCE [LARGE SCALE GENOMIC DNA]</scope>
    <source>
        <strain evidence="13">SYSU2018</strain>
    </source>
</reference>
<feature type="binding site" evidence="10">
    <location>
        <position position="103"/>
    </location>
    <ligand>
        <name>ATP</name>
        <dbReference type="ChEBI" id="CHEBI:30616"/>
    </ligand>
</feature>
<dbReference type="Gene3D" id="3.65.10.20">
    <property type="entry name" value="RNA 3'-terminal phosphate cyclase domain"/>
    <property type="match status" value="1"/>
</dbReference>
<evidence type="ECO:0000256" key="6">
    <source>
        <dbReference type="ARBA" id="ARBA00024481"/>
    </source>
</evidence>
<sequence length="351" mass="37923">MDEIREIDGSELEGGGQILRIALTMSVLKKIPIRVSNIRGGRTKAGLLEQHLKGVELMRDLANANVKGASFQSTVIDFYPKFLKGGNFKALVKTAGSITLLLQVALPCCLFAETDSKLELYGGTNTEMAPQIDYATEVFRPNLEKFGATFDLDLIRRGYFPKGGGQVSINIRPVKKLNPVILIDQGDVKSVHGWAFVAGTLPIRMTSQMADGAKGVLKCISKNIDIETYKEDRDIAPDNGAGIILVAETSTGCVLGSSALVKRGEQALDAGQRAAESLLKSIRDGACVDEYCQDQVIVLMALANGTSKIRVGEVTLHTKTAIHIIEKLDTSSKFNIIPDGQSNIIECIKTN</sequence>
<evidence type="ECO:0000256" key="9">
    <source>
        <dbReference type="PIRSR" id="PIRSR005378-1"/>
    </source>
</evidence>
<evidence type="ECO:0000256" key="1">
    <source>
        <dbReference type="ARBA" id="ARBA00009206"/>
    </source>
</evidence>
<evidence type="ECO:0000256" key="7">
    <source>
        <dbReference type="ARBA" id="ARBA00032543"/>
    </source>
</evidence>
<keyword evidence="4" id="KW-0436">Ligase</keyword>
<dbReference type="GO" id="GO:0000166">
    <property type="term" value="F:nucleotide binding"/>
    <property type="evidence" value="ECO:0007669"/>
    <property type="project" value="UniProtKB-KW"/>
</dbReference>
<dbReference type="EMBL" id="JABFTP020000185">
    <property type="protein sequence ID" value="KAL3288631.1"/>
    <property type="molecule type" value="Genomic_DNA"/>
</dbReference>
<dbReference type="PIRSF" id="PIRSF005378">
    <property type="entry name" value="RNA3'_term_phos_cycl_euk"/>
    <property type="match status" value="1"/>
</dbReference>
<dbReference type="Gene3D" id="3.30.360.20">
    <property type="entry name" value="RNA 3'-terminal phosphate cyclase, insert domain"/>
    <property type="match status" value="1"/>
</dbReference>
<evidence type="ECO:0000256" key="2">
    <source>
        <dbReference type="ARBA" id="ARBA00012725"/>
    </source>
</evidence>
<dbReference type="FunFam" id="3.30.360.20:FF:000002">
    <property type="entry name" value="RNA terminal phosphate cyclase-like 1"/>
    <property type="match status" value="1"/>
</dbReference>
<dbReference type="Pfam" id="PF01137">
    <property type="entry name" value="RTC"/>
    <property type="match status" value="1"/>
</dbReference>
<dbReference type="Proteomes" id="UP001516400">
    <property type="component" value="Unassembled WGS sequence"/>
</dbReference>
<dbReference type="InterPro" id="IPR020719">
    <property type="entry name" value="RNA3'_term_phos_cycl-like_CS"/>
</dbReference>
<feature type="binding site" evidence="10">
    <location>
        <begin position="291"/>
        <end position="295"/>
    </location>
    <ligand>
        <name>ATP</name>
        <dbReference type="ChEBI" id="CHEBI:30616"/>
    </ligand>
</feature>
<comment type="similarity">
    <text evidence="1">Belongs to the RNA 3'-terminal cyclase family. Type 1 subfamily.</text>
</comment>
<dbReference type="PANTHER" id="PTHR11096">
    <property type="entry name" value="RNA 3' TERMINAL PHOSPHATE CYCLASE"/>
    <property type="match status" value="1"/>
</dbReference>
<proteinExistence type="inferred from homology"/>
<dbReference type="HAMAP" id="MF_00200">
    <property type="entry name" value="RTC"/>
    <property type="match status" value="1"/>
</dbReference>
<dbReference type="InterPro" id="IPR013791">
    <property type="entry name" value="RNA3'-term_phos_cycl_insert"/>
</dbReference>
<evidence type="ECO:0000256" key="8">
    <source>
        <dbReference type="ARBA" id="ARBA00045867"/>
    </source>
</evidence>
<evidence type="ECO:0000256" key="4">
    <source>
        <dbReference type="ARBA" id="ARBA00022598"/>
    </source>
</evidence>
<protein>
    <recommendedName>
        <fullName evidence="3">RNA 3'-terminal phosphate cyclase</fullName>
        <ecNumber evidence="2">6.5.1.4</ecNumber>
    </recommendedName>
    <alternativeName>
        <fullName evidence="7">RNA terminal phosphate cyclase domain-containing protein 1</fullName>
    </alternativeName>
</protein>
<evidence type="ECO:0000313" key="14">
    <source>
        <dbReference type="Proteomes" id="UP001516400"/>
    </source>
</evidence>
<evidence type="ECO:0000256" key="3">
    <source>
        <dbReference type="ARBA" id="ARBA00021428"/>
    </source>
</evidence>
<feature type="active site" description="Tele-AMP-histidine intermediate" evidence="9">
    <location>
        <position position="317"/>
    </location>
</feature>
<evidence type="ECO:0000256" key="10">
    <source>
        <dbReference type="PIRSR" id="PIRSR005378-2"/>
    </source>
</evidence>
<evidence type="ECO:0000259" key="12">
    <source>
        <dbReference type="Pfam" id="PF05189"/>
    </source>
</evidence>
<comment type="function">
    <text evidence="8">Catalyzes the conversion of 3'-phosphate to a 2',3'-cyclic phosphodiester at the end of RNA. The mechanism of action of the enzyme occurs in 3 steps: (A) adenylation of the enzyme by ATP; (B) transfer of adenylate to an RNA-N3'P to produce RNA-N3'PP5'A; (C) and attack of the adjacent 2'-hydroxyl on the 3'-phosphorus in the diester linkage to produce the cyclic end product. Likely functions in some aspects of cellular RNA processing. Function plays an important role in regulating axon regeneration by inhibiting central nervous system (CNS) axon regeneration following optic nerve injury.</text>
</comment>
<dbReference type="NCBIfam" id="TIGR03399">
    <property type="entry name" value="RNA_3prim_cycl"/>
    <property type="match status" value="1"/>
</dbReference>
<dbReference type="InterPro" id="IPR017770">
    <property type="entry name" value="RNA3'_term_phos_cyc_type_1"/>
</dbReference>
<dbReference type="SUPFAM" id="SSF55205">
    <property type="entry name" value="EPT/RTPC-like"/>
    <property type="match status" value="1"/>
</dbReference>
<feature type="domain" description="RNA 3'-terminal phosphate cyclase insert" evidence="12">
    <location>
        <begin position="184"/>
        <end position="282"/>
    </location>
</feature>
<dbReference type="PROSITE" id="PS01287">
    <property type="entry name" value="RTC"/>
    <property type="match status" value="1"/>
</dbReference>
<keyword evidence="10" id="KW-0067">ATP-binding</keyword>
<dbReference type="InterPro" id="IPR013792">
    <property type="entry name" value="RNA3'P_cycl/enolpyr_Trfase_a/b"/>
</dbReference>
<dbReference type="GO" id="GO:0003963">
    <property type="term" value="F:RNA-3'-phosphate cyclase activity"/>
    <property type="evidence" value="ECO:0007669"/>
    <property type="project" value="UniProtKB-EC"/>
</dbReference>
<organism evidence="13 14">
    <name type="scientific">Cryptolaemus montrouzieri</name>
    <dbReference type="NCBI Taxonomy" id="559131"/>
    <lineage>
        <taxon>Eukaryota</taxon>
        <taxon>Metazoa</taxon>
        <taxon>Ecdysozoa</taxon>
        <taxon>Arthropoda</taxon>
        <taxon>Hexapoda</taxon>
        <taxon>Insecta</taxon>
        <taxon>Pterygota</taxon>
        <taxon>Neoptera</taxon>
        <taxon>Endopterygota</taxon>
        <taxon>Coleoptera</taxon>
        <taxon>Polyphaga</taxon>
        <taxon>Cucujiformia</taxon>
        <taxon>Coccinelloidea</taxon>
        <taxon>Coccinellidae</taxon>
        <taxon>Scymninae</taxon>
        <taxon>Scymnini</taxon>
        <taxon>Cryptolaemus</taxon>
    </lineage>
</organism>
<accession>A0ABD2PCC8</accession>
<dbReference type="InterPro" id="IPR000228">
    <property type="entry name" value="RNA3'_term_phos_cyc"/>
</dbReference>
<comment type="catalytic activity">
    <reaction evidence="6">
        <text>a 3'-end 3'-phospho-ribonucleotide-RNA + ATP = a 3'-end 2',3'-cyclophospho-ribonucleotide-RNA + AMP + diphosphate</text>
        <dbReference type="Rhea" id="RHEA:23976"/>
        <dbReference type="Rhea" id="RHEA-COMP:10463"/>
        <dbReference type="Rhea" id="RHEA-COMP:10464"/>
        <dbReference type="ChEBI" id="CHEBI:30616"/>
        <dbReference type="ChEBI" id="CHEBI:33019"/>
        <dbReference type="ChEBI" id="CHEBI:83062"/>
        <dbReference type="ChEBI" id="CHEBI:83064"/>
        <dbReference type="ChEBI" id="CHEBI:456215"/>
        <dbReference type="EC" id="6.5.1.4"/>
    </reaction>
</comment>
<keyword evidence="14" id="KW-1185">Reference proteome</keyword>
<dbReference type="InterPro" id="IPR036553">
    <property type="entry name" value="RPTC_insert"/>
</dbReference>
<gene>
    <name evidence="13" type="ORF">HHI36_003065</name>
</gene>
<keyword evidence="5 10" id="KW-0547">Nucleotide-binding</keyword>
<dbReference type="Pfam" id="PF05189">
    <property type="entry name" value="RTC_insert"/>
    <property type="match status" value="1"/>
</dbReference>
<evidence type="ECO:0000313" key="13">
    <source>
        <dbReference type="EMBL" id="KAL3288631.1"/>
    </source>
</evidence>
<feature type="domain" description="RNA 3'-terminal phosphate cyclase" evidence="11">
    <location>
        <begin position="12"/>
        <end position="328"/>
    </location>
</feature>
<dbReference type="SUPFAM" id="SSF52913">
    <property type="entry name" value="RNA 3'-terminal phosphate cyclase, RPTC, insert domain"/>
    <property type="match status" value="1"/>
</dbReference>
<comment type="caution">
    <text evidence="13">The sequence shown here is derived from an EMBL/GenBank/DDBJ whole genome shotgun (WGS) entry which is preliminary data.</text>
</comment>
<evidence type="ECO:0000256" key="5">
    <source>
        <dbReference type="ARBA" id="ARBA00022741"/>
    </source>
</evidence>
<dbReference type="EC" id="6.5.1.4" evidence="2"/>
<evidence type="ECO:0000259" key="11">
    <source>
        <dbReference type="Pfam" id="PF01137"/>
    </source>
</evidence>
<dbReference type="InterPro" id="IPR023797">
    <property type="entry name" value="RNA3'_phos_cyclase_dom"/>
</dbReference>
<name>A0ABD2PCC8_9CUCU</name>
<dbReference type="InterPro" id="IPR037136">
    <property type="entry name" value="RNA3'_phos_cyclase_dom_sf"/>
</dbReference>